<dbReference type="AlphaFoldDB" id="A0A9R1WKZ3"/>
<reference evidence="1 2" key="1">
    <citation type="journal article" date="2017" name="Nat. Commun.">
        <title>Genome assembly with in vitro proximity ligation data and whole-genome triplication in lettuce.</title>
        <authorList>
            <person name="Reyes-Chin-Wo S."/>
            <person name="Wang Z."/>
            <person name="Yang X."/>
            <person name="Kozik A."/>
            <person name="Arikit S."/>
            <person name="Song C."/>
            <person name="Xia L."/>
            <person name="Froenicke L."/>
            <person name="Lavelle D.O."/>
            <person name="Truco M.J."/>
            <person name="Xia R."/>
            <person name="Zhu S."/>
            <person name="Xu C."/>
            <person name="Xu H."/>
            <person name="Xu X."/>
            <person name="Cox K."/>
            <person name="Korf I."/>
            <person name="Meyers B.C."/>
            <person name="Michelmore R.W."/>
        </authorList>
    </citation>
    <scope>NUCLEOTIDE SEQUENCE [LARGE SCALE GENOMIC DNA]</scope>
    <source>
        <strain evidence="2">cv. Salinas</strain>
        <tissue evidence="1">Seedlings</tissue>
    </source>
</reference>
<comment type="caution">
    <text evidence="1">The sequence shown here is derived from an EMBL/GenBank/DDBJ whole genome shotgun (WGS) entry which is preliminary data.</text>
</comment>
<accession>A0A9R1WKZ3</accession>
<dbReference type="Proteomes" id="UP000235145">
    <property type="component" value="Unassembled WGS sequence"/>
</dbReference>
<sequence length="113" mass="12833">MSRVRVHRVVEGGSAWATVPPMQPLVSTDRIVDDTSSFDHEPNNDNLLVVVSCTTQAVFQNNSGSSSIHVRNTIHIDHIDREQVEIPPCFATNSNIANGQFRKRFRMRKRLFM</sequence>
<evidence type="ECO:0000313" key="2">
    <source>
        <dbReference type="Proteomes" id="UP000235145"/>
    </source>
</evidence>
<proteinExistence type="predicted"/>
<keyword evidence="2" id="KW-1185">Reference proteome</keyword>
<gene>
    <name evidence="1" type="ORF">LSAT_V11C100041040</name>
</gene>
<protein>
    <submittedName>
        <fullName evidence="1">Uncharacterized protein</fullName>
    </submittedName>
</protein>
<name>A0A9R1WKZ3_LACSA</name>
<dbReference type="EMBL" id="NBSK02000001">
    <property type="protein sequence ID" value="KAJ0224682.1"/>
    <property type="molecule type" value="Genomic_DNA"/>
</dbReference>
<evidence type="ECO:0000313" key="1">
    <source>
        <dbReference type="EMBL" id="KAJ0224682.1"/>
    </source>
</evidence>
<organism evidence="1 2">
    <name type="scientific">Lactuca sativa</name>
    <name type="common">Garden lettuce</name>
    <dbReference type="NCBI Taxonomy" id="4236"/>
    <lineage>
        <taxon>Eukaryota</taxon>
        <taxon>Viridiplantae</taxon>
        <taxon>Streptophyta</taxon>
        <taxon>Embryophyta</taxon>
        <taxon>Tracheophyta</taxon>
        <taxon>Spermatophyta</taxon>
        <taxon>Magnoliopsida</taxon>
        <taxon>eudicotyledons</taxon>
        <taxon>Gunneridae</taxon>
        <taxon>Pentapetalae</taxon>
        <taxon>asterids</taxon>
        <taxon>campanulids</taxon>
        <taxon>Asterales</taxon>
        <taxon>Asteraceae</taxon>
        <taxon>Cichorioideae</taxon>
        <taxon>Cichorieae</taxon>
        <taxon>Lactucinae</taxon>
        <taxon>Lactuca</taxon>
    </lineage>
</organism>